<feature type="region of interest" description="Disordered" evidence="1">
    <location>
        <begin position="127"/>
        <end position="146"/>
    </location>
</feature>
<keyword evidence="4" id="KW-1185">Reference proteome</keyword>
<proteinExistence type="predicted"/>
<keyword evidence="2" id="KW-0732">Signal</keyword>
<reference evidence="3 4" key="1">
    <citation type="submission" date="2015-05" db="EMBL/GenBank/DDBJ databases">
        <title>Distinctive expansion of gene families associated with plant cell wall degradation and secondary metabolism in the genomes of grapevine trunk pathogens.</title>
        <authorList>
            <person name="Lawrence D.P."/>
            <person name="Travadon R."/>
            <person name="Rolshausen P.E."/>
            <person name="Baumgartner K."/>
        </authorList>
    </citation>
    <scope>NUCLEOTIDE SEQUENCE [LARGE SCALE GENOMIC DNA]</scope>
    <source>
        <strain evidence="3">DA912</strain>
    </source>
</reference>
<name>A0A0G2FBK7_9PEZI</name>
<dbReference type="EMBL" id="LCUC01000377">
    <property type="protein sequence ID" value="KKY31574.1"/>
    <property type="molecule type" value="Genomic_DNA"/>
</dbReference>
<accession>A0A0G2FBK7</accession>
<comment type="caution">
    <text evidence="3">The sequence shown here is derived from an EMBL/GenBank/DDBJ whole genome shotgun (WGS) entry which is preliminary data.</text>
</comment>
<feature type="signal peptide" evidence="2">
    <location>
        <begin position="1"/>
        <end position="24"/>
    </location>
</feature>
<sequence length="146" mass="16214">MSRLCQLTATALLLVLCSTRCALADDPIRFLYPDEQGLEFHYLDRVDVSYESNFSAPFLFTWCGQGNAKQKQKDRPDAGNATTQITLQFTSDEDLECWFNLRIHDLGDSSPLGANSPAFTYVHTTRQGGPVSSWPEIDDSLTTGDG</sequence>
<evidence type="ECO:0000313" key="4">
    <source>
        <dbReference type="Proteomes" id="UP000034680"/>
    </source>
</evidence>
<dbReference type="OrthoDB" id="5367645at2759"/>
<evidence type="ECO:0000313" key="3">
    <source>
        <dbReference type="EMBL" id="KKY31574.1"/>
    </source>
</evidence>
<gene>
    <name evidence="3" type="ORF">UCDDA912_g08495</name>
</gene>
<evidence type="ECO:0000256" key="2">
    <source>
        <dbReference type="SAM" id="SignalP"/>
    </source>
</evidence>
<organism evidence="3 4">
    <name type="scientific">Diaporthe ampelina</name>
    <dbReference type="NCBI Taxonomy" id="1214573"/>
    <lineage>
        <taxon>Eukaryota</taxon>
        <taxon>Fungi</taxon>
        <taxon>Dikarya</taxon>
        <taxon>Ascomycota</taxon>
        <taxon>Pezizomycotina</taxon>
        <taxon>Sordariomycetes</taxon>
        <taxon>Sordariomycetidae</taxon>
        <taxon>Diaporthales</taxon>
        <taxon>Diaporthaceae</taxon>
        <taxon>Diaporthe</taxon>
    </lineage>
</organism>
<protein>
    <submittedName>
        <fullName evidence="3">Uncharacterized protein</fullName>
    </submittedName>
</protein>
<reference evidence="3 4" key="2">
    <citation type="submission" date="2015-05" db="EMBL/GenBank/DDBJ databases">
        <authorList>
            <person name="Morales-Cruz A."/>
            <person name="Amrine K.C."/>
            <person name="Cantu D."/>
        </authorList>
    </citation>
    <scope>NUCLEOTIDE SEQUENCE [LARGE SCALE GENOMIC DNA]</scope>
    <source>
        <strain evidence="3">DA912</strain>
    </source>
</reference>
<dbReference type="AlphaFoldDB" id="A0A0G2FBK7"/>
<feature type="chain" id="PRO_5002543936" evidence="2">
    <location>
        <begin position="25"/>
        <end position="146"/>
    </location>
</feature>
<evidence type="ECO:0000256" key="1">
    <source>
        <dbReference type="SAM" id="MobiDB-lite"/>
    </source>
</evidence>
<dbReference type="Proteomes" id="UP000034680">
    <property type="component" value="Unassembled WGS sequence"/>
</dbReference>